<dbReference type="GO" id="GO:0035485">
    <property type="term" value="F:adenine/guanine mispair binding"/>
    <property type="evidence" value="ECO:0007669"/>
    <property type="project" value="TreeGrafter"/>
</dbReference>
<dbReference type="CDD" id="cd00056">
    <property type="entry name" value="ENDO3c"/>
    <property type="match status" value="1"/>
</dbReference>
<dbReference type="SMART" id="SM00525">
    <property type="entry name" value="FES"/>
    <property type="match status" value="1"/>
</dbReference>
<evidence type="ECO:0000256" key="2">
    <source>
        <dbReference type="ARBA" id="ARBA00008343"/>
    </source>
</evidence>
<protein>
    <recommendedName>
        <fullName evidence="4 13">Adenine DNA glycosylase</fullName>
        <ecNumber evidence="3 13">3.2.2.31</ecNumber>
    </recommendedName>
</protein>
<proteinExistence type="inferred from homology"/>
<organism evidence="16">
    <name type="scientific">Kwoniella pini CBS 10737</name>
    <dbReference type="NCBI Taxonomy" id="1296096"/>
    <lineage>
        <taxon>Eukaryota</taxon>
        <taxon>Fungi</taxon>
        <taxon>Dikarya</taxon>
        <taxon>Basidiomycota</taxon>
        <taxon>Agaricomycotina</taxon>
        <taxon>Tremellomycetes</taxon>
        <taxon>Tremellales</taxon>
        <taxon>Cryptococcaceae</taxon>
        <taxon>Kwoniella</taxon>
    </lineage>
</organism>
<dbReference type="AlphaFoldDB" id="A0A1B9I206"/>
<evidence type="ECO:0000256" key="1">
    <source>
        <dbReference type="ARBA" id="ARBA00000843"/>
    </source>
</evidence>
<keyword evidence="5" id="KW-0004">4Fe-4S</keyword>
<dbReference type="STRING" id="1296096.A0A1B9I206"/>
<evidence type="ECO:0000256" key="10">
    <source>
        <dbReference type="ARBA" id="ARBA00023014"/>
    </source>
</evidence>
<feature type="region of interest" description="Disordered" evidence="14">
    <location>
        <begin position="1"/>
        <end position="54"/>
    </location>
</feature>
<dbReference type="InterPro" id="IPR003651">
    <property type="entry name" value="Endonuclease3_FeS-loop_motif"/>
</dbReference>
<evidence type="ECO:0000259" key="15">
    <source>
        <dbReference type="SMART" id="SM00478"/>
    </source>
</evidence>
<keyword evidence="9 13" id="KW-0408">Iron</keyword>
<dbReference type="GO" id="GO:0032357">
    <property type="term" value="F:oxidized purine DNA binding"/>
    <property type="evidence" value="ECO:0007669"/>
    <property type="project" value="TreeGrafter"/>
</dbReference>
<dbReference type="Pfam" id="PF14815">
    <property type="entry name" value="NUDIX_4"/>
    <property type="match status" value="1"/>
</dbReference>
<feature type="compositionally biased region" description="Basic residues" evidence="14">
    <location>
        <begin position="38"/>
        <end position="54"/>
    </location>
</feature>
<evidence type="ECO:0000256" key="4">
    <source>
        <dbReference type="ARBA" id="ARBA00022023"/>
    </source>
</evidence>
<evidence type="ECO:0000256" key="12">
    <source>
        <dbReference type="ARBA" id="ARBA00023295"/>
    </source>
</evidence>
<dbReference type="Pfam" id="PF00730">
    <property type="entry name" value="HhH-GPD"/>
    <property type="match status" value="1"/>
</dbReference>
<dbReference type="InterPro" id="IPR023170">
    <property type="entry name" value="HhH_base_excis_C"/>
</dbReference>
<comment type="cofactor">
    <cofactor evidence="13">
        <name>[4Fe-4S] cluster</name>
        <dbReference type="ChEBI" id="CHEBI:49883"/>
    </cofactor>
    <text evidence="13">Binds 1 [4Fe-4S] cluster.</text>
</comment>
<keyword evidence="12 13" id="KW-0326">Glycosidase</keyword>
<evidence type="ECO:0000256" key="5">
    <source>
        <dbReference type="ARBA" id="ARBA00022485"/>
    </source>
</evidence>
<keyword evidence="7 13" id="KW-0227">DNA damage</keyword>
<dbReference type="InterPro" id="IPR029119">
    <property type="entry name" value="MutY_C"/>
</dbReference>
<evidence type="ECO:0000256" key="8">
    <source>
        <dbReference type="ARBA" id="ARBA00022801"/>
    </source>
</evidence>
<dbReference type="OrthoDB" id="10248838at2759"/>
<dbReference type="GO" id="GO:0034039">
    <property type="term" value="F:8-oxo-7,8-dihydroguanine DNA N-glycosylase activity"/>
    <property type="evidence" value="ECO:0007669"/>
    <property type="project" value="TreeGrafter"/>
</dbReference>
<dbReference type="PANTHER" id="PTHR42944">
    <property type="entry name" value="ADENINE DNA GLYCOSYLASE"/>
    <property type="match status" value="1"/>
</dbReference>
<dbReference type="GO" id="GO:0051539">
    <property type="term" value="F:4 iron, 4 sulfur cluster binding"/>
    <property type="evidence" value="ECO:0007669"/>
    <property type="project" value="UniProtKB-UniRule"/>
</dbReference>
<dbReference type="InterPro" id="IPR003265">
    <property type="entry name" value="HhH-GPD_domain"/>
</dbReference>
<dbReference type="SMART" id="SM00478">
    <property type="entry name" value="ENDO3c"/>
    <property type="match status" value="1"/>
</dbReference>
<comment type="function">
    <text evidence="13">Adenine glycosylase active on G-A mispairs.</text>
</comment>
<dbReference type="EC" id="3.2.2.31" evidence="3 13"/>
<evidence type="ECO:0000256" key="13">
    <source>
        <dbReference type="RuleBase" id="RU365096"/>
    </source>
</evidence>
<gene>
    <name evidence="16" type="ORF">I206_04108</name>
</gene>
<dbReference type="SUPFAM" id="SSF55811">
    <property type="entry name" value="Nudix"/>
    <property type="match status" value="1"/>
</dbReference>
<accession>A0A1B9I206</accession>
<evidence type="ECO:0000256" key="14">
    <source>
        <dbReference type="SAM" id="MobiDB-lite"/>
    </source>
</evidence>
<evidence type="ECO:0000256" key="9">
    <source>
        <dbReference type="ARBA" id="ARBA00023004"/>
    </source>
</evidence>
<comment type="catalytic activity">
    <reaction evidence="1 13">
        <text>Hydrolyzes free adenine bases from 7,8-dihydro-8-oxoguanine:adenine mismatched double-stranded DNA, leaving an apurinic site.</text>
        <dbReference type="EC" id="3.2.2.31"/>
    </reaction>
</comment>
<sequence>MRAGPSRSPSVISIPESDGSDYQPVQEKESPPLPTRTSIKRKRPSVVKRTLTKKSTKIKNEDEIEDIEDTAGPSILRDHGLEYHSIGGIAGKQEDLLSWFEGCREKRGMPWRKRYDPNLSMKEKGQRAYEVSFIHVVVSEVMLQQTQVATVIAYWKRWIEKWPTIADLAKADVEVGGLGYYRRARSLLAGAKTVMSDPKYEGRLPNDPLVLEKQVDGVGRYTAGAICSMAYGVRTPIVDGNIHRLFTRLLAVHAPQTAPSTIKFLWQAAEELVAKLPIDGHRTGIAGDWNQALMELGSQVCKPVSPDCGACPLRSCCKAYSEISSFPPQPLELVCTICAPIPLTAGTNGISSVSIFPMRKEKKASRAEEESVLVTEWKGDNGDRKWLFVKRPEKGLLAGLFEPPTTPVASSSTPDICLDTSLASLLELIDSPMSDSQKTGQSRYVTSIPHIFSHINMTYHVHHLVLSTSSAQPPTIYESDKTVVWLSEEQVIHANIGTGVKKVWSEIYGSWASFEVDSTKIKKSSITAKKGGQKKLPLAEVKNGKIVKKVMMPSMPSKKVEVV</sequence>
<dbReference type="Gene3D" id="1.10.1670.10">
    <property type="entry name" value="Helix-hairpin-Helix base-excision DNA repair enzymes (C-terminal)"/>
    <property type="match status" value="1"/>
</dbReference>
<name>A0A1B9I206_9TREE</name>
<dbReference type="EMBL" id="KI894011">
    <property type="protein sequence ID" value="OCF49586.1"/>
    <property type="molecule type" value="Genomic_DNA"/>
</dbReference>
<dbReference type="InterPro" id="IPR011257">
    <property type="entry name" value="DNA_glycosylase"/>
</dbReference>
<reference evidence="16" key="2">
    <citation type="submission" date="2016-07" db="EMBL/GenBank/DDBJ databases">
        <title>Evolution of pathogenesis and genome organization in the Tremellales.</title>
        <authorList>
            <person name="Cuomo C."/>
            <person name="Litvintseva A."/>
            <person name="Heitman J."/>
            <person name="Chen Y."/>
            <person name="Sun S."/>
            <person name="Springer D."/>
            <person name="Dromer F."/>
            <person name="Young S."/>
            <person name="Zeng Q."/>
            <person name="Chapman S."/>
            <person name="Gujja S."/>
            <person name="Saif S."/>
            <person name="Birren B."/>
        </authorList>
    </citation>
    <scope>NUCLEOTIDE SEQUENCE</scope>
    <source>
        <strain evidence="16">CBS 10737</strain>
    </source>
</reference>
<dbReference type="CDD" id="cd03431">
    <property type="entry name" value="NUDIX_DNA_Glycosylase_C-MutY"/>
    <property type="match status" value="1"/>
</dbReference>
<evidence type="ECO:0000256" key="7">
    <source>
        <dbReference type="ARBA" id="ARBA00022763"/>
    </source>
</evidence>
<reference evidence="16" key="1">
    <citation type="submission" date="2013-07" db="EMBL/GenBank/DDBJ databases">
        <title>The Genome Sequence of Cryptococcus pinus CBS10737.</title>
        <authorList>
            <consortium name="The Broad Institute Genome Sequencing Platform"/>
            <person name="Cuomo C."/>
            <person name="Litvintseva A."/>
            <person name="Chen Y."/>
            <person name="Heitman J."/>
            <person name="Sun S."/>
            <person name="Springer D."/>
            <person name="Dromer F."/>
            <person name="Young S.K."/>
            <person name="Zeng Q."/>
            <person name="Gargeya S."/>
            <person name="Fitzgerald M."/>
            <person name="Abouelleil A."/>
            <person name="Alvarado L."/>
            <person name="Berlin A.M."/>
            <person name="Chapman S.B."/>
            <person name="Dewar J."/>
            <person name="Goldberg J."/>
            <person name="Griggs A."/>
            <person name="Gujja S."/>
            <person name="Hansen M."/>
            <person name="Howarth C."/>
            <person name="Imamovic A."/>
            <person name="Larimer J."/>
            <person name="McCowan C."/>
            <person name="Murphy C."/>
            <person name="Pearson M."/>
            <person name="Priest M."/>
            <person name="Roberts A."/>
            <person name="Saif S."/>
            <person name="Shea T."/>
            <person name="Sykes S."/>
            <person name="Wortman J."/>
            <person name="Nusbaum C."/>
            <person name="Birren B."/>
        </authorList>
    </citation>
    <scope>NUCLEOTIDE SEQUENCE [LARGE SCALE GENOMIC DNA]</scope>
    <source>
        <strain evidence="16">CBS 10737</strain>
    </source>
</reference>
<dbReference type="InterPro" id="IPR044298">
    <property type="entry name" value="MIG/MutY"/>
</dbReference>
<dbReference type="PANTHER" id="PTHR42944:SF1">
    <property type="entry name" value="ADENINE DNA GLYCOSYLASE"/>
    <property type="match status" value="1"/>
</dbReference>
<dbReference type="InterPro" id="IPR015797">
    <property type="entry name" value="NUDIX_hydrolase-like_dom_sf"/>
</dbReference>
<dbReference type="Gene3D" id="3.90.79.10">
    <property type="entry name" value="Nucleoside Triphosphate Pyrophosphohydrolase"/>
    <property type="match status" value="1"/>
</dbReference>
<dbReference type="GO" id="GO:0005634">
    <property type="term" value="C:nucleus"/>
    <property type="evidence" value="ECO:0007669"/>
    <property type="project" value="TreeGrafter"/>
</dbReference>
<dbReference type="GO" id="GO:0000701">
    <property type="term" value="F:purine-specific mismatch base pair DNA N-glycosylase activity"/>
    <property type="evidence" value="ECO:0007669"/>
    <property type="project" value="UniProtKB-EC"/>
</dbReference>
<evidence type="ECO:0000313" key="16">
    <source>
        <dbReference type="EMBL" id="OCF49586.1"/>
    </source>
</evidence>
<keyword evidence="8" id="KW-0378">Hydrolase</keyword>
<keyword evidence="11" id="KW-0234">DNA repair</keyword>
<evidence type="ECO:0000256" key="11">
    <source>
        <dbReference type="ARBA" id="ARBA00023204"/>
    </source>
</evidence>
<dbReference type="GO" id="GO:0006285">
    <property type="term" value="P:base-excision repair, AP site formation"/>
    <property type="evidence" value="ECO:0007669"/>
    <property type="project" value="UniProtKB-ARBA"/>
</dbReference>
<evidence type="ECO:0000256" key="3">
    <source>
        <dbReference type="ARBA" id="ARBA00012045"/>
    </source>
</evidence>
<evidence type="ECO:0000256" key="6">
    <source>
        <dbReference type="ARBA" id="ARBA00022723"/>
    </source>
</evidence>
<keyword evidence="6" id="KW-0479">Metal-binding</keyword>
<dbReference type="SUPFAM" id="SSF48150">
    <property type="entry name" value="DNA-glycosylase"/>
    <property type="match status" value="1"/>
</dbReference>
<dbReference type="Gene3D" id="1.10.340.30">
    <property type="entry name" value="Hypothetical protein, domain 2"/>
    <property type="match status" value="1"/>
</dbReference>
<comment type="similarity">
    <text evidence="2 13">Belongs to the Nth/MutY family.</text>
</comment>
<feature type="domain" description="HhH-GPD" evidence="15">
    <location>
        <begin position="142"/>
        <end position="299"/>
    </location>
</feature>
<dbReference type="GO" id="GO:0006298">
    <property type="term" value="P:mismatch repair"/>
    <property type="evidence" value="ECO:0007669"/>
    <property type="project" value="TreeGrafter"/>
</dbReference>
<keyword evidence="10" id="KW-0411">Iron-sulfur</keyword>
<dbReference type="GO" id="GO:0046872">
    <property type="term" value="F:metal ion binding"/>
    <property type="evidence" value="ECO:0007669"/>
    <property type="project" value="UniProtKB-UniRule"/>
</dbReference>